<sequence>MIISPNNTPAVAAYRATAGLGGPEAPGGAGIGEGFEAVLGQVMQQAVGKARAADQATQAGLTGQMGTTEVVMAVGRAELALQTAVAVRDRMVTAYQDVMRMAV</sequence>
<keyword evidence="5" id="KW-0966">Cell projection</keyword>
<dbReference type="HAMAP" id="MF_00724">
    <property type="entry name" value="FliE"/>
    <property type="match status" value="1"/>
</dbReference>
<dbReference type="GO" id="GO:0005198">
    <property type="term" value="F:structural molecule activity"/>
    <property type="evidence" value="ECO:0007669"/>
    <property type="project" value="InterPro"/>
</dbReference>
<dbReference type="PANTHER" id="PTHR34653">
    <property type="match status" value="1"/>
</dbReference>
<keyword evidence="6" id="KW-1185">Reference proteome</keyword>
<dbReference type="RefSeq" id="WP_092953882.1">
    <property type="nucleotide sequence ID" value="NZ_FOSQ01000001.1"/>
</dbReference>
<dbReference type="Proteomes" id="UP000199473">
    <property type="component" value="Unassembled WGS sequence"/>
</dbReference>
<evidence type="ECO:0000313" key="5">
    <source>
        <dbReference type="EMBL" id="SFK16144.1"/>
    </source>
</evidence>
<dbReference type="GO" id="GO:0071973">
    <property type="term" value="P:bacterial-type flagellum-dependent cell motility"/>
    <property type="evidence" value="ECO:0007669"/>
    <property type="project" value="InterPro"/>
</dbReference>
<accession>A0A1I3X997</accession>
<dbReference type="OrthoDB" id="8481852at2"/>
<dbReference type="PANTHER" id="PTHR34653:SF1">
    <property type="entry name" value="FLAGELLAR HOOK-BASAL BODY COMPLEX PROTEIN FLIE"/>
    <property type="match status" value="1"/>
</dbReference>
<evidence type="ECO:0000256" key="4">
    <source>
        <dbReference type="HAMAP-Rule" id="MF_00724"/>
    </source>
</evidence>
<keyword evidence="3 4" id="KW-0975">Bacterial flagellum</keyword>
<keyword evidence="5" id="KW-0282">Flagellum</keyword>
<comment type="similarity">
    <text evidence="2 4">Belongs to the FliE family.</text>
</comment>
<dbReference type="InterPro" id="IPR001624">
    <property type="entry name" value="FliE"/>
</dbReference>
<comment type="subcellular location">
    <subcellularLocation>
        <location evidence="1 4">Bacterial flagellum basal body</location>
    </subcellularLocation>
</comment>
<dbReference type="GO" id="GO:0009425">
    <property type="term" value="C:bacterial-type flagellum basal body"/>
    <property type="evidence" value="ECO:0007669"/>
    <property type="project" value="UniProtKB-SubCell"/>
</dbReference>
<evidence type="ECO:0000256" key="3">
    <source>
        <dbReference type="ARBA" id="ARBA00023143"/>
    </source>
</evidence>
<proteinExistence type="inferred from homology"/>
<dbReference type="GO" id="GO:0003774">
    <property type="term" value="F:cytoskeletal motor activity"/>
    <property type="evidence" value="ECO:0007669"/>
    <property type="project" value="InterPro"/>
</dbReference>
<reference evidence="5 6" key="1">
    <citation type="submission" date="2016-10" db="EMBL/GenBank/DDBJ databases">
        <authorList>
            <person name="de Groot N.N."/>
        </authorList>
    </citation>
    <scope>NUCLEOTIDE SEQUENCE [LARGE SCALE GENOMIC DNA]</scope>
    <source>
        <strain evidence="5 6">DSM 19981</strain>
    </source>
</reference>
<protein>
    <recommendedName>
        <fullName evidence="4">Flagellar hook-basal body complex protein FliE</fullName>
    </recommendedName>
</protein>
<dbReference type="AlphaFoldDB" id="A0A1I3X997"/>
<keyword evidence="5" id="KW-0969">Cilium</keyword>
<gene>
    <name evidence="4" type="primary">fliE</name>
    <name evidence="5" type="ORF">SAMN02745775_10197</name>
</gene>
<dbReference type="EMBL" id="FOSQ01000001">
    <property type="protein sequence ID" value="SFK16144.1"/>
    <property type="molecule type" value="Genomic_DNA"/>
</dbReference>
<evidence type="ECO:0000256" key="2">
    <source>
        <dbReference type="ARBA" id="ARBA00009272"/>
    </source>
</evidence>
<organism evidence="5 6">
    <name type="scientific">Falsiroseomonas stagni DSM 19981</name>
    <dbReference type="NCBI Taxonomy" id="1123062"/>
    <lineage>
        <taxon>Bacteria</taxon>
        <taxon>Pseudomonadati</taxon>
        <taxon>Pseudomonadota</taxon>
        <taxon>Alphaproteobacteria</taxon>
        <taxon>Acetobacterales</taxon>
        <taxon>Roseomonadaceae</taxon>
        <taxon>Falsiroseomonas</taxon>
    </lineage>
</organism>
<dbReference type="STRING" id="1123062.SAMN02745775_10197"/>
<name>A0A1I3X997_9PROT</name>
<evidence type="ECO:0000256" key="1">
    <source>
        <dbReference type="ARBA" id="ARBA00004117"/>
    </source>
</evidence>
<evidence type="ECO:0000313" key="6">
    <source>
        <dbReference type="Proteomes" id="UP000199473"/>
    </source>
</evidence>
<dbReference type="Pfam" id="PF02049">
    <property type="entry name" value="FliE"/>
    <property type="match status" value="1"/>
</dbReference>